<evidence type="ECO:0000256" key="2">
    <source>
        <dbReference type="ARBA" id="ARBA00009446"/>
    </source>
</evidence>
<feature type="site" description="Interaction with DNA" evidence="10">
    <location>
        <position position="143"/>
    </location>
</feature>
<evidence type="ECO:0000313" key="14">
    <source>
        <dbReference type="EMBL" id="AFM27366.1"/>
    </source>
</evidence>
<dbReference type="HOGENOM" id="CLU_002929_4_3_7"/>
<dbReference type="InterPro" id="IPR013826">
    <property type="entry name" value="Topo_IA_cen_sub3"/>
</dbReference>
<evidence type="ECO:0000256" key="7">
    <source>
        <dbReference type="ARBA" id="ARBA00023029"/>
    </source>
</evidence>
<keyword evidence="6" id="KW-0460">Magnesium</keyword>
<keyword evidence="3" id="KW-0479">Metal-binding</keyword>
<keyword evidence="7 10" id="KW-0799">Topoisomerase</keyword>
<keyword evidence="8 10" id="KW-0238">DNA-binding</keyword>
<dbReference type="SMART" id="SM00493">
    <property type="entry name" value="TOPRIM"/>
    <property type="match status" value="1"/>
</dbReference>
<dbReference type="AlphaFoldDB" id="I4CCS5"/>
<dbReference type="GO" id="GO:0003917">
    <property type="term" value="F:DNA topoisomerase type I (single strand cut, ATP-independent) activity"/>
    <property type="evidence" value="ECO:0007669"/>
    <property type="project" value="UniProtKB-UniRule"/>
</dbReference>
<dbReference type="Gene3D" id="3.30.65.10">
    <property type="entry name" value="Bacterial Topoisomerase I, domain 1"/>
    <property type="match status" value="3"/>
</dbReference>
<feature type="region of interest" description="Disordered" evidence="11">
    <location>
        <begin position="422"/>
        <end position="444"/>
    </location>
</feature>
<dbReference type="Pfam" id="PF01751">
    <property type="entry name" value="Toprim"/>
    <property type="match status" value="1"/>
</dbReference>
<dbReference type="InterPro" id="IPR000380">
    <property type="entry name" value="Topo_IA"/>
</dbReference>
<organism evidence="14 15">
    <name type="scientific">Desulfomonile tiedjei (strain ATCC 49306 / DSM 6799 / DCB-1)</name>
    <dbReference type="NCBI Taxonomy" id="706587"/>
    <lineage>
        <taxon>Bacteria</taxon>
        <taxon>Pseudomonadati</taxon>
        <taxon>Thermodesulfobacteriota</taxon>
        <taxon>Desulfomonilia</taxon>
        <taxon>Desulfomonilales</taxon>
        <taxon>Desulfomonilaceae</taxon>
        <taxon>Desulfomonile</taxon>
    </lineage>
</organism>
<dbReference type="EMBL" id="CP003360">
    <property type="protein sequence ID" value="AFM27366.1"/>
    <property type="molecule type" value="Genomic_DNA"/>
</dbReference>
<feature type="region of interest" description="Interaction with DNA" evidence="10">
    <location>
        <begin position="163"/>
        <end position="168"/>
    </location>
</feature>
<evidence type="ECO:0000256" key="8">
    <source>
        <dbReference type="ARBA" id="ARBA00023125"/>
    </source>
</evidence>
<dbReference type="Proteomes" id="UP000006055">
    <property type="component" value="Chromosome"/>
</dbReference>
<feature type="site" description="Interaction with DNA" evidence="10">
    <location>
        <position position="33"/>
    </location>
</feature>
<dbReference type="SMART" id="SM00436">
    <property type="entry name" value="TOP1Bc"/>
    <property type="match status" value="1"/>
</dbReference>
<dbReference type="InterPro" id="IPR013825">
    <property type="entry name" value="Topo_IA_cen_sub2"/>
</dbReference>
<dbReference type="SUPFAM" id="SSF57783">
    <property type="entry name" value="Zinc beta-ribbon"/>
    <property type="match status" value="2"/>
</dbReference>
<dbReference type="PANTHER" id="PTHR42785:SF1">
    <property type="entry name" value="DNA TOPOISOMERASE"/>
    <property type="match status" value="1"/>
</dbReference>
<keyword evidence="9 10" id="KW-0413">Isomerase</keyword>
<dbReference type="InterPro" id="IPR023405">
    <property type="entry name" value="Topo_IA_core_domain"/>
</dbReference>
<protein>
    <recommendedName>
        <fullName evidence="10">DNA topoisomerase 1</fullName>
        <ecNumber evidence="10">5.6.2.1</ecNumber>
    </recommendedName>
    <alternativeName>
        <fullName evidence="10">DNA topoisomerase I</fullName>
    </alternativeName>
</protein>
<dbReference type="InterPro" id="IPR034149">
    <property type="entry name" value="TOPRIM_TopoI"/>
</dbReference>
<dbReference type="SMART" id="SM00437">
    <property type="entry name" value="TOP1Ac"/>
    <property type="match status" value="1"/>
</dbReference>
<feature type="domain" description="Topo IA-type catalytic" evidence="13">
    <location>
        <begin position="129"/>
        <end position="566"/>
    </location>
</feature>
<evidence type="ECO:0000256" key="10">
    <source>
        <dbReference type="HAMAP-Rule" id="MF_00952"/>
    </source>
</evidence>
<dbReference type="InterPro" id="IPR006171">
    <property type="entry name" value="TOPRIM_dom"/>
</dbReference>
<dbReference type="eggNOG" id="COG0550">
    <property type="taxonomic scope" value="Bacteria"/>
</dbReference>
<evidence type="ECO:0000256" key="5">
    <source>
        <dbReference type="ARBA" id="ARBA00022833"/>
    </source>
</evidence>
<feature type="site" description="Interaction with DNA" evidence="10">
    <location>
        <position position="498"/>
    </location>
</feature>
<feature type="active site" description="O-(5'-phospho-DNA)-tyrosine intermediate" evidence="10">
    <location>
        <position position="299"/>
    </location>
</feature>
<feature type="site" description="Interaction with DNA" evidence="10">
    <location>
        <position position="148"/>
    </location>
</feature>
<accession>I4CCS5</accession>
<keyword evidence="5" id="KW-0862">Zinc</keyword>
<dbReference type="RefSeq" id="WP_014812474.1">
    <property type="nucleotide sequence ID" value="NC_018025.1"/>
</dbReference>
<dbReference type="InterPro" id="IPR013498">
    <property type="entry name" value="Topo_IA_Znf"/>
</dbReference>
<evidence type="ECO:0000259" key="13">
    <source>
        <dbReference type="PROSITE" id="PS52039"/>
    </source>
</evidence>
<comment type="function">
    <text evidence="10">Releases the supercoiling and torsional tension of DNA, which is introduced during the DNA replication and transcription, by transiently cleaving and rejoining one strand of the DNA duplex. Introduces a single-strand break via transesterification at a target site in duplex DNA. The scissile phosphodiester is attacked by the catalytic tyrosine of the enzyme, resulting in the formation of a DNA-(5'-phosphotyrosyl)-enzyme intermediate and the expulsion of a 3'-OH DNA strand. The free DNA strand then undergoes passage around the unbroken strand, thus removing DNA supercoils. Finally, in the religation step, the DNA 3'-OH attacks the covalent intermediate to expel the active-site tyrosine and restore the DNA phosphodiester backbone.</text>
</comment>
<dbReference type="GO" id="GO:0008270">
    <property type="term" value="F:zinc ion binding"/>
    <property type="evidence" value="ECO:0007669"/>
    <property type="project" value="UniProtKB-KW"/>
</dbReference>
<dbReference type="PROSITE" id="PS50880">
    <property type="entry name" value="TOPRIM"/>
    <property type="match status" value="1"/>
</dbReference>
<comment type="similarity">
    <text evidence="2 10">Belongs to the type IA topoisomerase family.</text>
</comment>
<dbReference type="InterPro" id="IPR013824">
    <property type="entry name" value="Topo_IA_cen_sub1"/>
</dbReference>
<dbReference type="SUPFAM" id="SSF56712">
    <property type="entry name" value="Prokaryotic type I DNA topoisomerase"/>
    <property type="match status" value="1"/>
</dbReference>
<name>I4CCS5_DESTA</name>
<evidence type="ECO:0000256" key="4">
    <source>
        <dbReference type="ARBA" id="ARBA00022771"/>
    </source>
</evidence>
<evidence type="ECO:0000256" key="11">
    <source>
        <dbReference type="SAM" id="MobiDB-lite"/>
    </source>
</evidence>
<sequence>MERTLVVVESPAKAKTIKKYLGSGFEVKASIGHIKDLPQKELGVTVHEGFAPQYRVIEGKEKIVKELSTAAKNADKVLLATDPDREGEAIAWHIREELKKPPEKVFRVLFNELTEKTIKEAVAHPLRLDENKYNAQQARRILDRIVGYQLSPLLWDKVQYGLSAGRVQSVALRLIVDRQNAIDTFVPQEFWSLTVLLEAMDPPPFEAKLVEKDGTKIEVPDTATASALVKEAQDAEFIVKEVKRRERTRKPAPPFITSTLQQEASRKLRFSGSRTMRIAQQLYEGIELGNQGAVGLITYMRTDSPRISAEALSAVRDFIQQKYGRKYLPDRPHEYKGRKTAQEAHEAIRPTSMELSPEKVAKFLDKAQLALYTLIWNRFVASQTAGAVFDMTTANIQAGRLLFRVTGSIMKFDGFTKIYSQDKEEDQASSNGDKDDADRLLPSLRPGDKLQLRRVLPRQHFTQPPPAFNEASLIKELEEQGIGRPSTYAETVSTIQKRKYVELQDKKFSPTLLGRIIARLLVDSFPDLVNTKFTAQMESSLDLIEEGSASWKETLTSFYGPFETDLNTAKKNMKNIKREGIPTREVCPECGEPLLVRSGRYGLFIGCSAYPACGYTGKIATEAVATKEPVPTDEKCPECGAPMVMREGRTGQFLSCSRYPECKTTRPLSMGIKCPKCKEGELAQRKTKKGKIFYSCSRYPDCDFSLWNKPVDIRCPNEACSSPIMEEKISKKEGKFYQCPECKAKVAGQ</sequence>
<dbReference type="PROSITE" id="PS00396">
    <property type="entry name" value="TOPO_IA_1"/>
    <property type="match status" value="1"/>
</dbReference>
<dbReference type="CDD" id="cd03363">
    <property type="entry name" value="TOPRIM_TopoIA_TopoI"/>
    <property type="match status" value="1"/>
</dbReference>
<proteinExistence type="inferred from homology"/>
<evidence type="ECO:0000259" key="12">
    <source>
        <dbReference type="PROSITE" id="PS50880"/>
    </source>
</evidence>
<dbReference type="InterPro" id="IPR005733">
    <property type="entry name" value="TopoI_bac-type"/>
</dbReference>
<feature type="site" description="Interaction with DNA" evidence="10">
    <location>
        <position position="140"/>
    </location>
</feature>
<feature type="site" description="Interaction with DNA" evidence="10">
    <location>
        <position position="155"/>
    </location>
</feature>
<dbReference type="HAMAP" id="MF_00952">
    <property type="entry name" value="Topoisom_1_prok"/>
    <property type="match status" value="1"/>
</dbReference>
<dbReference type="GO" id="GO:0005694">
    <property type="term" value="C:chromosome"/>
    <property type="evidence" value="ECO:0007669"/>
    <property type="project" value="InterPro"/>
</dbReference>
<dbReference type="Pfam" id="PF01131">
    <property type="entry name" value="Topoisom_bac"/>
    <property type="match status" value="1"/>
</dbReference>
<keyword evidence="15" id="KW-1185">Reference proteome</keyword>
<dbReference type="GO" id="GO:0003677">
    <property type="term" value="F:DNA binding"/>
    <property type="evidence" value="ECO:0007669"/>
    <property type="project" value="UniProtKB-KW"/>
</dbReference>
<dbReference type="InterPro" id="IPR013497">
    <property type="entry name" value="Topo_IA_cen"/>
</dbReference>
<dbReference type="NCBIfam" id="TIGR01051">
    <property type="entry name" value="topA_bact"/>
    <property type="match status" value="1"/>
</dbReference>
<evidence type="ECO:0000256" key="3">
    <source>
        <dbReference type="ARBA" id="ARBA00022723"/>
    </source>
</evidence>
<dbReference type="Gene3D" id="1.10.290.10">
    <property type="entry name" value="Topoisomerase I, domain 4"/>
    <property type="match status" value="1"/>
</dbReference>
<comment type="subunit">
    <text evidence="10">Monomer.</text>
</comment>
<dbReference type="InterPro" id="IPR003601">
    <property type="entry name" value="Topo_IA_2"/>
</dbReference>
<dbReference type="STRING" id="706587.Desti_4746"/>
<dbReference type="Gene3D" id="2.70.20.10">
    <property type="entry name" value="Topoisomerase I, domain 3"/>
    <property type="match status" value="1"/>
</dbReference>
<evidence type="ECO:0000256" key="6">
    <source>
        <dbReference type="ARBA" id="ARBA00022842"/>
    </source>
</evidence>
<dbReference type="InterPro" id="IPR028612">
    <property type="entry name" value="Topoisom_1_IA"/>
</dbReference>
<feature type="site" description="Interaction with DNA" evidence="10">
    <location>
        <position position="139"/>
    </location>
</feature>
<dbReference type="PATRIC" id="fig|706587.4.peg.5375"/>
<dbReference type="Gene3D" id="3.40.50.140">
    <property type="match status" value="1"/>
</dbReference>
<dbReference type="InterPro" id="IPR003602">
    <property type="entry name" value="Topo_IA_DNA-bd_dom"/>
</dbReference>
<dbReference type="CDD" id="cd00186">
    <property type="entry name" value="TOP1Ac"/>
    <property type="match status" value="1"/>
</dbReference>
<dbReference type="InterPro" id="IPR023406">
    <property type="entry name" value="Topo_IA_AS"/>
</dbReference>
<dbReference type="EC" id="5.6.2.1" evidence="10"/>
<evidence type="ECO:0000256" key="9">
    <source>
        <dbReference type="ARBA" id="ARBA00023235"/>
    </source>
</evidence>
<dbReference type="Gene3D" id="1.10.460.10">
    <property type="entry name" value="Topoisomerase I, domain 2"/>
    <property type="match status" value="1"/>
</dbReference>
<dbReference type="GO" id="GO:0006265">
    <property type="term" value="P:DNA topological change"/>
    <property type="evidence" value="ECO:0007669"/>
    <property type="project" value="UniProtKB-UniRule"/>
</dbReference>
<keyword evidence="4" id="KW-0863">Zinc-finger</keyword>
<evidence type="ECO:0000256" key="1">
    <source>
        <dbReference type="ARBA" id="ARBA00000213"/>
    </source>
</evidence>
<comment type="catalytic activity">
    <reaction evidence="1 10">
        <text>ATP-independent breakage of single-stranded DNA, followed by passage and rejoining.</text>
        <dbReference type="EC" id="5.6.2.1"/>
    </reaction>
</comment>
<dbReference type="PROSITE" id="PS52039">
    <property type="entry name" value="TOPO_IA_2"/>
    <property type="match status" value="1"/>
</dbReference>
<reference evidence="15" key="1">
    <citation type="submission" date="2012-06" db="EMBL/GenBank/DDBJ databases">
        <title>Complete sequence of chromosome of Desulfomonile tiedjei DSM 6799.</title>
        <authorList>
            <person name="Lucas S."/>
            <person name="Copeland A."/>
            <person name="Lapidus A."/>
            <person name="Glavina del Rio T."/>
            <person name="Dalin E."/>
            <person name="Tice H."/>
            <person name="Bruce D."/>
            <person name="Goodwin L."/>
            <person name="Pitluck S."/>
            <person name="Peters L."/>
            <person name="Ovchinnikova G."/>
            <person name="Zeytun A."/>
            <person name="Lu M."/>
            <person name="Kyrpides N."/>
            <person name="Mavromatis K."/>
            <person name="Ivanova N."/>
            <person name="Brettin T."/>
            <person name="Detter J.C."/>
            <person name="Han C."/>
            <person name="Larimer F."/>
            <person name="Land M."/>
            <person name="Hauser L."/>
            <person name="Markowitz V."/>
            <person name="Cheng J.-F."/>
            <person name="Hugenholtz P."/>
            <person name="Woyke T."/>
            <person name="Wu D."/>
            <person name="Spring S."/>
            <person name="Schroeder M."/>
            <person name="Brambilla E."/>
            <person name="Klenk H.-P."/>
            <person name="Eisen J.A."/>
        </authorList>
    </citation>
    <scope>NUCLEOTIDE SEQUENCE [LARGE SCALE GENOMIC DNA]</scope>
    <source>
        <strain evidence="15">ATCC 49306 / DSM 6799 / DCB-1</strain>
    </source>
</reference>
<feature type="domain" description="Toprim" evidence="12">
    <location>
        <begin position="3"/>
        <end position="113"/>
    </location>
</feature>
<dbReference type="KEGG" id="dti:Desti_4746"/>
<dbReference type="PRINTS" id="PR00417">
    <property type="entry name" value="PRTPISMRASEI"/>
</dbReference>
<evidence type="ECO:0000313" key="15">
    <source>
        <dbReference type="Proteomes" id="UP000006055"/>
    </source>
</evidence>
<feature type="site" description="Interaction with DNA" evidence="10">
    <location>
        <position position="301"/>
    </location>
</feature>
<dbReference type="PANTHER" id="PTHR42785">
    <property type="entry name" value="DNA TOPOISOMERASE, TYPE IA, CORE"/>
    <property type="match status" value="1"/>
</dbReference>
<gene>
    <name evidence="10" type="primary">topA</name>
    <name evidence="14" type="ordered locus">Desti_4746</name>
</gene>
<dbReference type="Pfam" id="PF01396">
    <property type="entry name" value="Zn_ribbon_Top1"/>
    <property type="match status" value="3"/>
</dbReference>